<name>A0A811UE52_CERCA</name>
<dbReference type="AlphaFoldDB" id="A0A811UE52"/>
<dbReference type="Pfam" id="PF13873">
    <property type="entry name" value="Myb_DNA-bind_5"/>
    <property type="match status" value="1"/>
</dbReference>
<gene>
    <name evidence="8" type="ORF">CCAP1982_LOCUS5820</name>
</gene>
<evidence type="ECO:0000313" key="8">
    <source>
        <dbReference type="EMBL" id="CAD6997179.1"/>
    </source>
</evidence>
<keyword evidence="5" id="KW-0804">Transcription</keyword>
<proteinExistence type="predicted"/>
<keyword evidence="9" id="KW-1185">Reference proteome</keyword>
<evidence type="ECO:0000256" key="1">
    <source>
        <dbReference type="ARBA" id="ARBA00011764"/>
    </source>
</evidence>
<evidence type="ECO:0000256" key="5">
    <source>
        <dbReference type="ARBA" id="ARBA00023163"/>
    </source>
</evidence>
<evidence type="ECO:0000256" key="4">
    <source>
        <dbReference type="ARBA" id="ARBA00023125"/>
    </source>
</evidence>
<evidence type="ECO:0000256" key="3">
    <source>
        <dbReference type="ARBA" id="ARBA00023015"/>
    </source>
</evidence>
<keyword evidence="3" id="KW-0805">Transcription regulation</keyword>
<comment type="subunit">
    <text evidence="1">Self-associates forming complexes of several hundred monomers.</text>
</comment>
<keyword evidence="4" id="KW-0238">DNA-binding</keyword>
<evidence type="ECO:0000313" key="9">
    <source>
        <dbReference type="Proteomes" id="UP000606786"/>
    </source>
</evidence>
<dbReference type="GO" id="GO:0003677">
    <property type="term" value="F:DNA binding"/>
    <property type="evidence" value="ECO:0007669"/>
    <property type="project" value="UniProtKB-KW"/>
</dbReference>
<evidence type="ECO:0000256" key="2">
    <source>
        <dbReference type="ARBA" id="ARBA00016807"/>
    </source>
</evidence>
<accession>A0A811UE52</accession>
<evidence type="ECO:0000256" key="6">
    <source>
        <dbReference type="ARBA" id="ARBA00025466"/>
    </source>
</evidence>
<feature type="domain" description="Myb/SANT-like DNA-binding" evidence="7">
    <location>
        <begin position="18"/>
        <end position="57"/>
    </location>
</feature>
<organism evidence="8 9">
    <name type="scientific">Ceratitis capitata</name>
    <name type="common">Mediterranean fruit fly</name>
    <name type="synonym">Tephritis capitata</name>
    <dbReference type="NCBI Taxonomy" id="7213"/>
    <lineage>
        <taxon>Eukaryota</taxon>
        <taxon>Metazoa</taxon>
        <taxon>Ecdysozoa</taxon>
        <taxon>Arthropoda</taxon>
        <taxon>Hexapoda</taxon>
        <taxon>Insecta</taxon>
        <taxon>Pterygota</taxon>
        <taxon>Neoptera</taxon>
        <taxon>Endopterygota</taxon>
        <taxon>Diptera</taxon>
        <taxon>Brachycera</taxon>
        <taxon>Muscomorpha</taxon>
        <taxon>Tephritoidea</taxon>
        <taxon>Tephritidae</taxon>
        <taxon>Ceratitis</taxon>
        <taxon>Ceratitis</taxon>
    </lineage>
</organism>
<sequence length="104" mass="11810">MKNNPILRRGHKTDKPLMLWQQLTDSLYGAGPPQKDVNAWKKTWTEWKTDVKRKLTQNNASPKQLVENPSRISTEPTEVIVRVCGMLKSVVGVADNAPRSSQRN</sequence>
<protein>
    <recommendedName>
        <fullName evidence="2">Regulatory protein zeste</fullName>
    </recommendedName>
</protein>
<dbReference type="InterPro" id="IPR028002">
    <property type="entry name" value="Myb_DNA-bind_5"/>
</dbReference>
<comment type="caution">
    <text evidence="8">The sequence shown here is derived from an EMBL/GenBank/DDBJ whole genome shotgun (WGS) entry which is preliminary data.</text>
</comment>
<evidence type="ECO:0000259" key="7">
    <source>
        <dbReference type="Pfam" id="PF13873"/>
    </source>
</evidence>
<dbReference type="Proteomes" id="UP000606786">
    <property type="component" value="Unassembled WGS sequence"/>
</dbReference>
<dbReference type="EMBL" id="CAJHJT010000012">
    <property type="protein sequence ID" value="CAD6997179.1"/>
    <property type="molecule type" value="Genomic_DNA"/>
</dbReference>
<reference evidence="8" key="1">
    <citation type="submission" date="2020-11" db="EMBL/GenBank/DDBJ databases">
        <authorList>
            <person name="Whitehead M."/>
        </authorList>
    </citation>
    <scope>NUCLEOTIDE SEQUENCE</scope>
    <source>
        <strain evidence="8">EGII</strain>
    </source>
</reference>
<comment type="function">
    <text evidence="6">Involved in transvection phenomena (= synapsis-dependent gene expression), where the synaptic pairing of chromosomes carrying genes with which zeste interacts influences the expression of these genes. Zeste binds to DNA and stimulates transcription from a nearby promoter.</text>
</comment>